<accession>A0ABN8II49</accession>
<dbReference type="Proteomes" id="UP000837857">
    <property type="component" value="Chromosome 22"/>
</dbReference>
<feature type="non-terminal residue" evidence="2">
    <location>
        <position position="1"/>
    </location>
</feature>
<protein>
    <submittedName>
        <fullName evidence="2">Uncharacterized protein</fullName>
    </submittedName>
</protein>
<sequence length="209" mass="23614">MTVVPYDTISTTSQPESVFTKCCCCIPLRIGCFILGYLNLIFNSVHTLALFTLTTYIGLSTHWFDHFDLESPRTIKGQSTEIELIERPLLIHVEVMLMVVLCANVAWLIITVICLVGLHKKRPGPIKVYITFAMARLILMFSGLVYLVFTGSTSTQSVVSYSVDLGLAAYFISVYYIYAIQLEREQIKNNETQNATDITFVYPTKIQKC</sequence>
<keyword evidence="1" id="KW-1133">Transmembrane helix</keyword>
<dbReference type="EMBL" id="OW152834">
    <property type="protein sequence ID" value="CAH2055930.1"/>
    <property type="molecule type" value="Genomic_DNA"/>
</dbReference>
<feature type="transmembrane region" description="Helical" evidence="1">
    <location>
        <begin position="161"/>
        <end position="178"/>
    </location>
</feature>
<evidence type="ECO:0000313" key="2">
    <source>
        <dbReference type="EMBL" id="CAH2055930.1"/>
    </source>
</evidence>
<keyword evidence="1" id="KW-0812">Transmembrane</keyword>
<organism evidence="2 3">
    <name type="scientific">Iphiclides podalirius</name>
    <name type="common">scarce swallowtail</name>
    <dbReference type="NCBI Taxonomy" id="110791"/>
    <lineage>
        <taxon>Eukaryota</taxon>
        <taxon>Metazoa</taxon>
        <taxon>Ecdysozoa</taxon>
        <taxon>Arthropoda</taxon>
        <taxon>Hexapoda</taxon>
        <taxon>Insecta</taxon>
        <taxon>Pterygota</taxon>
        <taxon>Neoptera</taxon>
        <taxon>Endopterygota</taxon>
        <taxon>Lepidoptera</taxon>
        <taxon>Glossata</taxon>
        <taxon>Ditrysia</taxon>
        <taxon>Papilionoidea</taxon>
        <taxon>Papilionidae</taxon>
        <taxon>Papilioninae</taxon>
        <taxon>Iphiclides</taxon>
    </lineage>
</organism>
<keyword evidence="1" id="KW-0472">Membrane</keyword>
<feature type="transmembrane region" description="Helical" evidence="1">
    <location>
        <begin position="128"/>
        <end position="149"/>
    </location>
</feature>
<proteinExistence type="predicted"/>
<evidence type="ECO:0000313" key="3">
    <source>
        <dbReference type="Proteomes" id="UP000837857"/>
    </source>
</evidence>
<evidence type="ECO:0000256" key="1">
    <source>
        <dbReference type="SAM" id="Phobius"/>
    </source>
</evidence>
<keyword evidence="3" id="KW-1185">Reference proteome</keyword>
<gene>
    <name evidence="2" type="ORF">IPOD504_LOCUS9220</name>
</gene>
<feature type="transmembrane region" description="Helical" evidence="1">
    <location>
        <begin position="37"/>
        <end position="59"/>
    </location>
</feature>
<name>A0ABN8II49_9NEOP</name>
<feature type="transmembrane region" description="Helical" evidence="1">
    <location>
        <begin position="95"/>
        <end position="116"/>
    </location>
</feature>
<reference evidence="2" key="1">
    <citation type="submission" date="2022-03" db="EMBL/GenBank/DDBJ databases">
        <authorList>
            <person name="Martin H S."/>
        </authorList>
    </citation>
    <scope>NUCLEOTIDE SEQUENCE</scope>
</reference>